<evidence type="ECO:0000313" key="1">
    <source>
        <dbReference type="EMBL" id="MEQ6355222.1"/>
    </source>
</evidence>
<reference evidence="1 2" key="1">
    <citation type="submission" date="2024-06" db="EMBL/GenBank/DDBJ databases">
        <title>Lysinibacillus zambalefons sp. nov., a Novel Firmicute Isolated from the Poon Bato Zambales Hyperalkaline Spring.</title>
        <authorList>
            <person name="Aja J.A."/>
            <person name="Lazaro J.E.H."/>
            <person name="Llorin L.D."/>
            <person name="Lim K.R."/>
            <person name="Teodosio J."/>
            <person name="Dalisay D.S."/>
        </authorList>
    </citation>
    <scope>NUCLEOTIDE SEQUENCE [LARGE SCALE GENOMIC DNA]</scope>
    <source>
        <strain evidence="1 2">M3</strain>
    </source>
</reference>
<organism evidence="1 2">
    <name type="scientific">Lysinibacillus zambalensis</name>
    <dbReference type="NCBI Taxonomy" id="3160866"/>
    <lineage>
        <taxon>Bacteria</taxon>
        <taxon>Bacillati</taxon>
        <taxon>Bacillota</taxon>
        <taxon>Bacilli</taxon>
        <taxon>Bacillales</taxon>
        <taxon>Bacillaceae</taxon>
        <taxon>Lysinibacillus</taxon>
    </lineage>
</organism>
<sequence length="122" mass="13851">MRNKNILLSITAAFTIFTGATTNTDAFAKEIINTSNKYTAVQTNELKDNQTELFYMYSNDKGHYFLDPKSEFENVIYVGLNDYLIDSNFTIDTTSLHHGKKFIGTFADDSLWELTGLEAVDK</sequence>
<proteinExistence type="predicted"/>
<dbReference type="Proteomes" id="UP001478862">
    <property type="component" value="Unassembled WGS sequence"/>
</dbReference>
<dbReference type="EMBL" id="JBEGDG010000007">
    <property type="protein sequence ID" value="MEQ6355222.1"/>
    <property type="molecule type" value="Genomic_DNA"/>
</dbReference>
<keyword evidence="2" id="KW-1185">Reference proteome</keyword>
<evidence type="ECO:0000313" key="2">
    <source>
        <dbReference type="Proteomes" id="UP001478862"/>
    </source>
</evidence>
<gene>
    <name evidence="1" type="ORF">ABNX05_11390</name>
</gene>
<dbReference type="RefSeq" id="WP_349659851.1">
    <property type="nucleotide sequence ID" value="NZ_JBEGDG010000007.1"/>
</dbReference>
<name>A0ABV1MRT5_9BACI</name>
<protein>
    <submittedName>
        <fullName evidence="1">Uncharacterized protein</fullName>
    </submittedName>
</protein>
<accession>A0ABV1MRT5</accession>
<comment type="caution">
    <text evidence="1">The sequence shown here is derived from an EMBL/GenBank/DDBJ whole genome shotgun (WGS) entry which is preliminary data.</text>
</comment>